<dbReference type="RefSeq" id="WP_053924571.1">
    <property type="nucleotide sequence ID" value="NZ_LGKG01000136.1"/>
</dbReference>
<evidence type="ECO:0000256" key="11">
    <source>
        <dbReference type="ARBA" id="ARBA00031401"/>
    </source>
</evidence>
<comment type="caution">
    <text evidence="14">The sequence shown here is derived from an EMBL/GenBank/DDBJ whole genome shotgun (WGS) entry which is preliminary data.</text>
</comment>
<evidence type="ECO:0000256" key="1">
    <source>
        <dbReference type="ARBA" id="ARBA00002536"/>
    </source>
</evidence>
<evidence type="ECO:0000256" key="10">
    <source>
        <dbReference type="ARBA" id="ARBA00031366"/>
    </source>
</evidence>
<evidence type="ECO:0000256" key="3">
    <source>
        <dbReference type="ARBA" id="ARBA00006870"/>
    </source>
</evidence>
<dbReference type="GO" id="GO:0004129">
    <property type="term" value="F:cytochrome-c oxidase activity"/>
    <property type="evidence" value="ECO:0007669"/>
    <property type="project" value="UniProtKB-EC"/>
</dbReference>
<dbReference type="GO" id="GO:0022900">
    <property type="term" value="P:electron transport chain"/>
    <property type="evidence" value="ECO:0007669"/>
    <property type="project" value="InterPro"/>
</dbReference>
<gene>
    <name evidence="14" type="ORF">ADL29_17545</name>
</gene>
<keyword evidence="8 13" id="KW-1133">Transmembrane helix</keyword>
<keyword evidence="7" id="KW-1278">Translocase</keyword>
<evidence type="ECO:0000256" key="4">
    <source>
        <dbReference type="ARBA" id="ARBA00012949"/>
    </source>
</evidence>
<dbReference type="PATRIC" id="fig|66876.3.peg.3832"/>
<sequence length="130" mass="14479">MKIESYLFGGVALFFAVTTFVYGWWSDVEPAGTAALTVAFIMSSLVCFFLFIQYRRRGTRPEDHKDSEVQQRSGPLDFFSPRSIYPPLTAVGFSIVALGVIYGVWIFLIGIGVLAAGVLGFIFQYEERDG</sequence>
<reference evidence="15" key="1">
    <citation type="submission" date="2015-07" db="EMBL/GenBank/DDBJ databases">
        <authorList>
            <person name="Ju K.-S."/>
            <person name="Doroghazi J.R."/>
            <person name="Metcalf W.W."/>
        </authorList>
    </citation>
    <scope>NUCLEOTIDE SEQUENCE [LARGE SCALE GENOMIC DNA]</scope>
    <source>
        <strain evidence="15">NRRL ISP-5002</strain>
    </source>
</reference>
<feature type="transmembrane region" description="Helical" evidence="13">
    <location>
        <begin position="90"/>
        <end position="123"/>
    </location>
</feature>
<dbReference type="Pfam" id="PF12270">
    <property type="entry name" value="Cyt_c_ox_IV"/>
    <property type="match status" value="1"/>
</dbReference>
<dbReference type="InterPro" id="IPR021050">
    <property type="entry name" value="Cyt_c_oxidase_su4_actinobac"/>
</dbReference>
<evidence type="ECO:0000256" key="13">
    <source>
        <dbReference type="SAM" id="Phobius"/>
    </source>
</evidence>
<keyword evidence="6 13" id="KW-0812">Transmembrane</keyword>
<comment type="similarity">
    <text evidence="3">Belongs to the cytochrome c oxidase bacterial subunit CtaF family.</text>
</comment>
<protein>
    <recommendedName>
        <fullName evidence="4">cytochrome-c oxidase</fullName>
        <ecNumber evidence="4">7.1.1.9</ecNumber>
    </recommendedName>
    <alternativeName>
        <fullName evidence="11">Cytochrome aa3 subunit 4</fullName>
    </alternativeName>
    <alternativeName>
        <fullName evidence="10">Cytochrome c oxidase polypeptide IV</fullName>
    </alternativeName>
</protein>
<evidence type="ECO:0000256" key="2">
    <source>
        <dbReference type="ARBA" id="ARBA00004651"/>
    </source>
</evidence>
<dbReference type="GO" id="GO:0005886">
    <property type="term" value="C:plasma membrane"/>
    <property type="evidence" value="ECO:0007669"/>
    <property type="project" value="UniProtKB-SubCell"/>
</dbReference>
<comment type="catalytic activity">
    <reaction evidence="12">
        <text>4 Fe(II)-[cytochrome c] + O2 + 8 H(+)(in) = 4 Fe(III)-[cytochrome c] + 2 H2O + 4 H(+)(out)</text>
        <dbReference type="Rhea" id="RHEA:11436"/>
        <dbReference type="Rhea" id="RHEA-COMP:10350"/>
        <dbReference type="Rhea" id="RHEA-COMP:14399"/>
        <dbReference type="ChEBI" id="CHEBI:15377"/>
        <dbReference type="ChEBI" id="CHEBI:15378"/>
        <dbReference type="ChEBI" id="CHEBI:15379"/>
        <dbReference type="ChEBI" id="CHEBI:29033"/>
        <dbReference type="ChEBI" id="CHEBI:29034"/>
        <dbReference type="EC" id="7.1.1.9"/>
    </reaction>
</comment>
<evidence type="ECO:0000256" key="8">
    <source>
        <dbReference type="ARBA" id="ARBA00022989"/>
    </source>
</evidence>
<name>A0A0N0XVB0_9ACTN</name>
<evidence type="ECO:0000256" key="12">
    <source>
        <dbReference type="ARBA" id="ARBA00047816"/>
    </source>
</evidence>
<feature type="transmembrane region" description="Helical" evidence="13">
    <location>
        <begin position="31"/>
        <end position="52"/>
    </location>
</feature>
<keyword evidence="9 13" id="KW-0472">Membrane</keyword>
<keyword evidence="5" id="KW-1003">Cell membrane</keyword>
<organism evidence="14 15">
    <name type="scientific">Streptomyces chattanoogensis</name>
    <dbReference type="NCBI Taxonomy" id="66876"/>
    <lineage>
        <taxon>Bacteria</taxon>
        <taxon>Bacillati</taxon>
        <taxon>Actinomycetota</taxon>
        <taxon>Actinomycetes</taxon>
        <taxon>Kitasatosporales</taxon>
        <taxon>Streptomycetaceae</taxon>
        <taxon>Streptomyces</taxon>
    </lineage>
</organism>
<keyword evidence="15" id="KW-1185">Reference proteome</keyword>
<dbReference type="EC" id="7.1.1.9" evidence="4"/>
<comment type="subcellular location">
    <subcellularLocation>
        <location evidence="2">Cell membrane</location>
        <topology evidence="2">Multi-pass membrane protein</topology>
    </subcellularLocation>
</comment>
<accession>A0A0N0XVB0</accession>
<evidence type="ECO:0000313" key="14">
    <source>
        <dbReference type="EMBL" id="KPC62794.1"/>
    </source>
</evidence>
<proteinExistence type="inferred from homology"/>
<evidence type="ECO:0000313" key="15">
    <source>
        <dbReference type="Proteomes" id="UP000037982"/>
    </source>
</evidence>
<evidence type="ECO:0000256" key="7">
    <source>
        <dbReference type="ARBA" id="ARBA00022967"/>
    </source>
</evidence>
<feature type="transmembrane region" description="Helical" evidence="13">
    <location>
        <begin position="7"/>
        <end position="25"/>
    </location>
</feature>
<evidence type="ECO:0000256" key="9">
    <source>
        <dbReference type="ARBA" id="ARBA00023136"/>
    </source>
</evidence>
<evidence type="ECO:0000256" key="6">
    <source>
        <dbReference type="ARBA" id="ARBA00022692"/>
    </source>
</evidence>
<dbReference type="PIRSF" id="PIRSF017385">
    <property type="entry name" value="CtaF"/>
    <property type="match status" value="1"/>
</dbReference>
<evidence type="ECO:0000256" key="5">
    <source>
        <dbReference type="ARBA" id="ARBA00022475"/>
    </source>
</evidence>
<dbReference type="AlphaFoldDB" id="A0A0N0XVB0"/>
<dbReference type="Proteomes" id="UP000037982">
    <property type="component" value="Unassembled WGS sequence"/>
</dbReference>
<comment type="function">
    <text evidence="1">Part of cytochrome c oxidase, its function is unknown.</text>
</comment>
<dbReference type="EMBL" id="LGKG01000136">
    <property type="protein sequence ID" value="KPC62794.1"/>
    <property type="molecule type" value="Genomic_DNA"/>
</dbReference>